<proteinExistence type="predicted"/>
<sequence length="314" mass="35246">MTGKGLSHSNDHTRASSFLDESFSLLYKEFVCESDCCSVESEQNESEHNGAMAWNVGEVENDDSIIFEPVVLPRGRDDAATVSCTSPTFNRRALKPNDSSLPRSSTTVEYIEQVIEKQKERDVETCNLQNRNVFDDTIVGNQPVVPMTSKTHFGRPGCDEEDTCNLQRRILFHDTAVRSNPAVPIMSKIHYANNVVRFPNSCNGPFPLKLPMMKMNHPSKAKFPSNCASENSLARKSTCNSSIKALGFLNFAQTNGKLDSADPNHKRRNNRQIDQVGSQINGFPNKVRAVMKMRMIERHGLKTRIVMEPCLVYD</sequence>
<gene>
    <name evidence="1" type="ORF">CDEB00056_LOCUS12921</name>
</gene>
<dbReference type="EMBL" id="HBIO01016770">
    <property type="protein sequence ID" value="CAE0468068.1"/>
    <property type="molecule type" value="Transcribed_RNA"/>
</dbReference>
<protein>
    <submittedName>
        <fullName evidence="1">Uncharacterized protein</fullName>
    </submittedName>
</protein>
<reference evidence="1" key="1">
    <citation type="submission" date="2021-01" db="EMBL/GenBank/DDBJ databases">
        <authorList>
            <person name="Corre E."/>
            <person name="Pelletier E."/>
            <person name="Niang G."/>
            <person name="Scheremetjew M."/>
            <person name="Finn R."/>
            <person name="Kale V."/>
            <person name="Holt S."/>
            <person name="Cochrane G."/>
            <person name="Meng A."/>
            <person name="Brown T."/>
            <person name="Cohen L."/>
        </authorList>
    </citation>
    <scope>NUCLEOTIDE SEQUENCE</scope>
    <source>
        <strain evidence="1">MM31A-1</strain>
    </source>
</reference>
<organism evidence="1">
    <name type="scientific">Chaetoceros debilis</name>
    <dbReference type="NCBI Taxonomy" id="122233"/>
    <lineage>
        <taxon>Eukaryota</taxon>
        <taxon>Sar</taxon>
        <taxon>Stramenopiles</taxon>
        <taxon>Ochrophyta</taxon>
        <taxon>Bacillariophyta</taxon>
        <taxon>Coscinodiscophyceae</taxon>
        <taxon>Chaetocerotophycidae</taxon>
        <taxon>Chaetocerotales</taxon>
        <taxon>Chaetocerotaceae</taxon>
        <taxon>Chaetoceros</taxon>
    </lineage>
</organism>
<name>A0A7S3Q744_9STRA</name>
<accession>A0A7S3Q744</accession>
<dbReference type="AlphaFoldDB" id="A0A7S3Q744"/>
<evidence type="ECO:0000313" key="1">
    <source>
        <dbReference type="EMBL" id="CAE0468068.1"/>
    </source>
</evidence>